<gene>
    <name evidence="1" type="ORF">F2Q69_00028519</name>
</gene>
<dbReference type="AlphaFoldDB" id="A0A8S9S1N7"/>
<protein>
    <submittedName>
        <fullName evidence="1">Uncharacterized protein</fullName>
    </submittedName>
</protein>
<proteinExistence type="predicted"/>
<name>A0A8S9S1N7_BRACR</name>
<accession>A0A8S9S1N7</accession>
<comment type="caution">
    <text evidence="1">The sequence shown here is derived from an EMBL/GenBank/DDBJ whole genome shotgun (WGS) entry which is preliminary data.</text>
</comment>
<reference evidence="1" key="1">
    <citation type="submission" date="2019-12" db="EMBL/GenBank/DDBJ databases">
        <title>Genome sequencing and annotation of Brassica cretica.</title>
        <authorList>
            <person name="Studholme D.J."/>
            <person name="Sarris P."/>
        </authorList>
    </citation>
    <scope>NUCLEOTIDE SEQUENCE</scope>
    <source>
        <strain evidence="1">PFS-109/04</strain>
        <tissue evidence="1">Leaf</tissue>
    </source>
</reference>
<organism evidence="1 2">
    <name type="scientific">Brassica cretica</name>
    <name type="common">Mustard</name>
    <dbReference type="NCBI Taxonomy" id="69181"/>
    <lineage>
        <taxon>Eukaryota</taxon>
        <taxon>Viridiplantae</taxon>
        <taxon>Streptophyta</taxon>
        <taxon>Embryophyta</taxon>
        <taxon>Tracheophyta</taxon>
        <taxon>Spermatophyta</taxon>
        <taxon>Magnoliopsida</taxon>
        <taxon>eudicotyledons</taxon>
        <taxon>Gunneridae</taxon>
        <taxon>Pentapetalae</taxon>
        <taxon>rosids</taxon>
        <taxon>malvids</taxon>
        <taxon>Brassicales</taxon>
        <taxon>Brassicaceae</taxon>
        <taxon>Brassiceae</taxon>
        <taxon>Brassica</taxon>
    </lineage>
</organism>
<evidence type="ECO:0000313" key="1">
    <source>
        <dbReference type="EMBL" id="KAF3586626.1"/>
    </source>
</evidence>
<dbReference type="EMBL" id="QGKX02000088">
    <property type="protein sequence ID" value="KAF3586626.1"/>
    <property type="molecule type" value="Genomic_DNA"/>
</dbReference>
<dbReference type="Proteomes" id="UP000712600">
    <property type="component" value="Unassembled WGS sequence"/>
</dbReference>
<sequence length="83" mass="9483">MFPRTVPSEISEEIPTNSPRKCFFGMSSESLILGIPSEFSEEISRKFYFPTTILVGMSSEYRYFEDIPTIFVVGILVFSCSEH</sequence>
<evidence type="ECO:0000313" key="2">
    <source>
        <dbReference type="Proteomes" id="UP000712600"/>
    </source>
</evidence>